<feature type="binding site" evidence="4">
    <location>
        <begin position="236"/>
        <end position="239"/>
    </location>
    <ligand>
        <name>substrate</name>
    </ligand>
</feature>
<keyword evidence="7" id="KW-1185">Reference proteome</keyword>
<dbReference type="PIRSF" id="PIRSF001221">
    <property type="entry name" value="Amidase_fungi"/>
    <property type="match status" value="1"/>
</dbReference>
<dbReference type="InterPro" id="IPR036928">
    <property type="entry name" value="AS_sf"/>
</dbReference>
<evidence type="ECO:0000313" key="7">
    <source>
        <dbReference type="Proteomes" id="UP000754883"/>
    </source>
</evidence>
<dbReference type="Pfam" id="PF01425">
    <property type="entry name" value="Amidase"/>
    <property type="match status" value="1"/>
</dbReference>
<comment type="caution">
    <text evidence="6">The sequence shown here is derived from an EMBL/GenBank/DDBJ whole genome shotgun (WGS) entry which is preliminary data.</text>
</comment>
<evidence type="ECO:0000256" key="3">
    <source>
        <dbReference type="PIRSR" id="PIRSR001221-1"/>
    </source>
</evidence>
<evidence type="ECO:0000256" key="4">
    <source>
        <dbReference type="PIRSR" id="PIRSR001221-2"/>
    </source>
</evidence>
<dbReference type="PANTHER" id="PTHR46072:SF2">
    <property type="entry name" value="AMIDASE (EUROFUNG)"/>
    <property type="match status" value="1"/>
</dbReference>
<feature type="binding site" evidence="4">
    <location>
        <position position="189"/>
    </location>
    <ligand>
        <name>substrate</name>
    </ligand>
</feature>
<evidence type="ECO:0000256" key="1">
    <source>
        <dbReference type="ARBA" id="ARBA00009199"/>
    </source>
</evidence>
<gene>
    <name evidence="6" type="ORF">CBYS24578_00007694</name>
</gene>
<dbReference type="GO" id="GO:0016787">
    <property type="term" value="F:hydrolase activity"/>
    <property type="evidence" value="ECO:0007669"/>
    <property type="project" value="UniProtKB-KW"/>
</dbReference>
<feature type="active site" description="Charge relay system" evidence="3">
    <location>
        <position position="215"/>
    </location>
</feature>
<reference evidence="6 7" key="2">
    <citation type="submission" date="2021-10" db="EMBL/GenBank/DDBJ databases">
        <authorList>
            <person name="Piombo E."/>
        </authorList>
    </citation>
    <scope>NUCLEOTIDE SEQUENCE [LARGE SCALE GENOMIC DNA]</scope>
</reference>
<dbReference type="AlphaFoldDB" id="A0A9N9UAT7"/>
<protein>
    <recommendedName>
        <fullName evidence="5">Amidase domain-containing protein</fullName>
    </recommendedName>
</protein>
<name>A0A9N9UAT7_9HYPO</name>
<feature type="active site" description="Charge relay system" evidence="3">
    <location>
        <position position="140"/>
    </location>
</feature>
<evidence type="ECO:0000313" key="6">
    <source>
        <dbReference type="EMBL" id="CAG9986500.1"/>
    </source>
</evidence>
<evidence type="ECO:0000259" key="5">
    <source>
        <dbReference type="Pfam" id="PF01425"/>
    </source>
</evidence>
<dbReference type="SUPFAM" id="SSF75304">
    <property type="entry name" value="Amidase signature (AS) enzymes"/>
    <property type="match status" value="1"/>
</dbReference>
<dbReference type="OrthoDB" id="6428749at2759"/>
<proteinExistence type="inferred from homology"/>
<comment type="similarity">
    <text evidence="1">Belongs to the amidase family.</text>
</comment>
<feature type="binding site" evidence="4">
    <location>
        <position position="215"/>
    </location>
    <ligand>
        <name>substrate</name>
    </ligand>
</feature>
<feature type="active site" description="Acyl-ester intermediate" evidence="3">
    <location>
        <position position="239"/>
    </location>
</feature>
<accession>A0A9N9UAT7</accession>
<sequence>MIDTHEKHDTKSKPRWEDVVAQKKKLQAEALATKFEPLPSRIAGSITALTSPDEITSKILSGQVTSHEIVRAFIQRYFFMRTIRISCVKTSCSELTSECILSLTEVLFEEALNEAKRLDKYFSEHGKLVGPFHGVPITLKDQFDVKGYDSTIGYVGRSFKPAEEDAVVVKLLKSFGAIVIAKSNLPQSIMWCETNNPLWGLTTNPSDKDYTPGGSTGGEGVLLALGASMLGWGTDIGGSIRIPSHMMGLYGLKPSSSRLPYRGVPVSTDGQEHVPSSIGPMARNLSMIHTITEALISSEPWKFDARCAALPWREDAFQEVQSRPLTIGVLYDDEVVRPHPPVARVLRTVVEALKTAGHDILEWDAKLHAECVAVMDQYYTVDGGKDIRDAVSEGGEPFIPHVERLINSGAPISVHDYWALNRSKWELQQKYMEKWDSLRSQKTGRVADVVILPPLPHTAVPHTACRWVGYTKVWNFLDYPALVLPAGNVTQDDIHEPWEFAFRNPKDEWTGKLWQDQRQKMADLRLPVGVQLVCRKLEEEKLLGIGKVVDEVIRESRAGPN</sequence>
<dbReference type="EMBL" id="CABFNO020001405">
    <property type="protein sequence ID" value="CAG9986500.1"/>
    <property type="molecule type" value="Genomic_DNA"/>
</dbReference>
<feature type="domain" description="Amidase" evidence="5">
    <location>
        <begin position="98"/>
        <end position="543"/>
    </location>
</feature>
<keyword evidence="2" id="KW-0378">Hydrolase</keyword>
<dbReference type="Proteomes" id="UP000754883">
    <property type="component" value="Unassembled WGS sequence"/>
</dbReference>
<reference evidence="7" key="1">
    <citation type="submission" date="2019-06" db="EMBL/GenBank/DDBJ databases">
        <authorList>
            <person name="Broberg M."/>
        </authorList>
    </citation>
    <scope>NUCLEOTIDE SEQUENCE [LARGE SCALE GENOMIC DNA]</scope>
</reference>
<dbReference type="InterPro" id="IPR023631">
    <property type="entry name" value="Amidase_dom"/>
</dbReference>
<organism evidence="6 7">
    <name type="scientific">Clonostachys byssicola</name>
    <dbReference type="NCBI Taxonomy" id="160290"/>
    <lineage>
        <taxon>Eukaryota</taxon>
        <taxon>Fungi</taxon>
        <taxon>Dikarya</taxon>
        <taxon>Ascomycota</taxon>
        <taxon>Pezizomycotina</taxon>
        <taxon>Sordariomycetes</taxon>
        <taxon>Hypocreomycetidae</taxon>
        <taxon>Hypocreales</taxon>
        <taxon>Bionectriaceae</taxon>
        <taxon>Clonostachys</taxon>
    </lineage>
</organism>
<dbReference type="Gene3D" id="3.90.1300.10">
    <property type="entry name" value="Amidase signature (AS) domain"/>
    <property type="match status" value="1"/>
</dbReference>
<dbReference type="PANTHER" id="PTHR46072">
    <property type="entry name" value="AMIDASE-RELATED-RELATED"/>
    <property type="match status" value="1"/>
</dbReference>
<evidence type="ECO:0000256" key="2">
    <source>
        <dbReference type="ARBA" id="ARBA00022801"/>
    </source>
</evidence>